<accession>A0AAD8LTC8</accession>
<dbReference type="Proteomes" id="UP001230051">
    <property type="component" value="Unassembled WGS sequence"/>
</dbReference>
<reference evidence="2" key="1">
    <citation type="submission" date="2022-02" db="EMBL/GenBank/DDBJ databases">
        <title>Atlantic sturgeon de novo genome assembly.</title>
        <authorList>
            <person name="Stock M."/>
            <person name="Klopp C."/>
            <person name="Guiguen Y."/>
            <person name="Cabau C."/>
            <person name="Parinello H."/>
            <person name="Santidrian Yebra-Pimentel E."/>
            <person name="Kuhl H."/>
            <person name="Dirks R.P."/>
            <person name="Guessner J."/>
            <person name="Wuertz S."/>
            <person name="Du K."/>
            <person name="Schartl M."/>
        </authorList>
    </citation>
    <scope>NUCLEOTIDE SEQUENCE</scope>
    <source>
        <strain evidence="2">STURGEONOMICS-FGT-2020</strain>
        <tissue evidence="2">Whole blood</tissue>
    </source>
</reference>
<feature type="region of interest" description="Disordered" evidence="1">
    <location>
        <begin position="1"/>
        <end position="21"/>
    </location>
</feature>
<evidence type="ECO:0000256" key="1">
    <source>
        <dbReference type="SAM" id="MobiDB-lite"/>
    </source>
</evidence>
<evidence type="ECO:0000313" key="2">
    <source>
        <dbReference type="EMBL" id="KAK1175615.1"/>
    </source>
</evidence>
<proteinExistence type="predicted"/>
<evidence type="ECO:0000313" key="3">
    <source>
        <dbReference type="Proteomes" id="UP001230051"/>
    </source>
</evidence>
<dbReference type="AlphaFoldDB" id="A0AAD8LTC8"/>
<name>A0AAD8LTC8_ACIOX</name>
<gene>
    <name evidence="2" type="ORF">AOXY_G289</name>
</gene>
<protein>
    <submittedName>
        <fullName evidence="2">Uncharacterized protein</fullName>
    </submittedName>
</protein>
<organism evidence="2 3">
    <name type="scientific">Acipenser oxyrinchus oxyrinchus</name>
    <dbReference type="NCBI Taxonomy" id="40147"/>
    <lineage>
        <taxon>Eukaryota</taxon>
        <taxon>Metazoa</taxon>
        <taxon>Chordata</taxon>
        <taxon>Craniata</taxon>
        <taxon>Vertebrata</taxon>
        <taxon>Euteleostomi</taxon>
        <taxon>Actinopterygii</taxon>
        <taxon>Chondrostei</taxon>
        <taxon>Acipenseriformes</taxon>
        <taxon>Acipenseridae</taxon>
        <taxon>Acipenser</taxon>
    </lineage>
</organism>
<comment type="caution">
    <text evidence="2">The sequence shown here is derived from an EMBL/GenBank/DDBJ whole genome shotgun (WGS) entry which is preliminary data.</text>
</comment>
<keyword evidence="3" id="KW-1185">Reference proteome</keyword>
<sequence length="94" mass="11318">MKGRVLQLKEESRQSGPVRTVLSEGKERVRIATTKRTLDYNKEEFKQKSCRDEKRTPQDLKEATYRAHTYLVEQWYCNWDTRGKKGRTIIFKRH</sequence>
<dbReference type="EMBL" id="JAGXEW010000001">
    <property type="protein sequence ID" value="KAK1175615.1"/>
    <property type="molecule type" value="Genomic_DNA"/>
</dbReference>